<dbReference type="EMBL" id="CAJOBH010141901">
    <property type="protein sequence ID" value="CAF4809388.1"/>
    <property type="molecule type" value="Genomic_DNA"/>
</dbReference>
<dbReference type="AlphaFoldDB" id="A0A816C5H5"/>
<sequence>MISPIRIPQLLVNQMTQDDDSHRCETRSYSREQELIDSLLKMINDVCNCTSYQIESETTLDYVDNEEFGDFEDDYTDSADEGVDTGFDDSSEF</sequence>
<dbReference type="EMBL" id="CAJNOV010018198">
    <property type="protein sequence ID" value="CAF1617601.1"/>
    <property type="molecule type" value="Genomic_DNA"/>
</dbReference>
<reference evidence="2" key="1">
    <citation type="submission" date="2021-02" db="EMBL/GenBank/DDBJ databases">
        <authorList>
            <person name="Nowell W R."/>
        </authorList>
    </citation>
    <scope>NUCLEOTIDE SEQUENCE</scope>
</reference>
<feature type="region of interest" description="Disordered" evidence="1">
    <location>
        <begin position="67"/>
        <end position="93"/>
    </location>
</feature>
<evidence type="ECO:0000313" key="3">
    <source>
        <dbReference type="EMBL" id="CAF4381740.1"/>
    </source>
</evidence>
<evidence type="ECO:0000313" key="5">
    <source>
        <dbReference type="Proteomes" id="UP000663855"/>
    </source>
</evidence>
<evidence type="ECO:0000313" key="2">
    <source>
        <dbReference type="EMBL" id="CAF1617601.1"/>
    </source>
</evidence>
<dbReference type="Proteomes" id="UP000663855">
    <property type="component" value="Unassembled WGS sequence"/>
</dbReference>
<evidence type="ECO:0000313" key="4">
    <source>
        <dbReference type="EMBL" id="CAF4809388.1"/>
    </source>
</evidence>
<gene>
    <name evidence="4" type="ORF">BYL167_LOCUS48499</name>
    <name evidence="2" type="ORF">CJN711_LOCUS37438</name>
    <name evidence="3" type="ORF">GIL414_LOCUS29323</name>
</gene>
<proteinExistence type="predicted"/>
<evidence type="ECO:0000256" key="1">
    <source>
        <dbReference type="SAM" id="MobiDB-lite"/>
    </source>
</evidence>
<accession>A0A816C5H5</accession>
<name>A0A816C5H5_9BILA</name>
<dbReference type="Proteomes" id="UP000681720">
    <property type="component" value="Unassembled WGS sequence"/>
</dbReference>
<organism evidence="2 5">
    <name type="scientific">Rotaria magnacalcarata</name>
    <dbReference type="NCBI Taxonomy" id="392030"/>
    <lineage>
        <taxon>Eukaryota</taxon>
        <taxon>Metazoa</taxon>
        <taxon>Spiralia</taxon>
        <taxon>Gnathifera</taxon>
        <taxon>Rotifera</taxon>
        <taxon>Eurotatoria</taxon>
        <taxon>Bdelloidea</taxon>
        <taxon>Philodinida</taxon>
        <taxon>Philodinidae</taxon>
        <taxon>Rotaria</taxon>
    </lineage>
</organism>
<comment type="caution">
    <text evidence="2">The sequence shown here is derived from an EMBL/GenBank/DDBJ whole genome shotgun (WGS) entry which is preliminary data.</text>
</comment>
<protein>
    <submittedName>
        <fullName evidence="2">Uncharacterized protein</fullName>
    </submittedName>
</protein>
<dbReference type="Proteomes" id="UP000681967">
    <property type="component" value="Unassembled WGS sequence"/>
</dbReference>
<dbReference type="EMBL" id="CAJOBJ010052812">
    <property type="protein sequence ID" value="CAF4381740.1"/>
    <property type="molecule type" value="Genomic_DNA"/>
</dbReference>